<protein>
    <submittedName>
        <fullName evidence="10">ABC transporter permease</fullName>
    </submittedName>
</protein>
<keyword evidence="11" id="KW-1185">Reference proteome</keyword>
<dbReference type="RefSeq" id="WP_344717699.1">
    <property type="nucleotide sequence ID" value="NZ_BAAAUS010000001.1"/>
</dbReference>
<feature type="transmembrane region" description="Helical" evidence="9">
    <location>
        <begin position="319"/>
        <end position="336"/>
    </location>
</feature>
<dbReference type="Proteomes" id="UP001597114">
    <property type="component" value="Unassembled WGS sequence"/>
</dbReference>
<evidence type="ECO:0000313" key="10">
    <source>
        <dbReference type="EMBL" id="MFD1519689.1"/>
    </source>
</evidence>
<comment type="caution">
    <text evidence="10">The sequence shown here is derived from an EMBL/GenBank/DDBJ whole genome shotgun (WGS) entry which is preliminary data.</text>
</comment>
<evidence type="ECO:0000256" key="6">
    <source>
        <dbReference type="ARBA" id="ARBA00022989"/>
    </source>
</evidence>
<feature type="transmembrane region" description="Helical" evidence="9">
    <location>
        <begin position="37"/>
        <end position="55"/>
    </location>
</feature>
<keyword evidence="6 9" id="KW-1133">Transmembrane helix</keyword>
<feature type="transmembrane region" description="Helical" evidence="9">
    <location>
        <begin position="92"/>
        <end position="110"/>
    </location>
</feature>
<evidence type="ECO:0000256" key="5">
    <source>
        <dbReference type="ARBA" id="ARBA00022692"/>
    </source>
</evidence>
<name>A0ABW4F050_9PSEU</name>
<comment type="subcellular location">
    <subcellularLocation>
        <location evidence="1">Cell membrane</location>
        <topology evidence="1">Multi-pass membrane protein</topology>
    </subcellularLocation>
</comment>
<keyword evidence="3" id="KW-1003">Cell membrane</keyword>
<evidence type="ECO:0000256" key="7">
    <source>
        <dbReference type="ARBA" id="ARBA00023136"/>
    </source>
</evidence>
<feature type="transmembrane region" description="Helical" evidence="9">
    <location>
        <begin position="116"/>
        <end position="139"/>
    </location>
</feature>
<feature type="transmembrane region" description="Helical" evidence="9">
    <location>
        <begin position="237"/>
        <end position="256"/>
    </location>
</feature>
<feature type="transmembrane region" description="Helical" evidence="9">
    <location>
        <begin position="291"/>
        <end position="313"/>
    </location>
</feature>
<dbReference type="InterPro" id="IPR001851">
    <property type="entry name" value="ABC_transp_permease"/>
</dbReference>
<dbReference type="Pfam" id="PF02653">
    <property type="entry name" value="BPD_transp_2"/>
    <property type="match status" value="1"/>
</dbReference>
<proteinExistence type="predicted"/>
<evidence type="ECO:0000313" key="11">
    <source>
        <dbReference type="Proteomes" id="UP001597114"/>
    </source>
</evidence>
<feature type="transmembrane region" description="Helical" evidence="9">
    <location>
        <begin position="146"/>
        <end position="164"/>
    </location>
</feature>
<keyword evidence="4" id="KW-0997">Cell inner membrane</keyword>
<keyword evidence="7 9" id="KW-0472">Membrane</keyword>
<gene>
    <name evidence="10" type="ORF">ACFSJD_19500</name>
</gene>
<feature type="transmembrane region" description="Helical" evidence="9">
    <location>
        <begin position="184"/>
        <end position="206"/>
    </location>
</feature>
<keyword evidence="5 9" id="KW-0812">Transmembrane</keyword>
<feature type="region of interest" description="Disordered" evidence="8">
    <location>
        <begin position="1"/>
        <end position="22"/>
    </location>
</feature>
<accession>A0ABW4F050</accession>
<sequence>MSSSTEVVKRQGGPDARGPAGNGSGGVTWLGRWAERAALPVAWLVLFVVFAVLSPDRFLSMGNVSNILGSQSILFMLALAALLPSMVGDIDLSLGGVGGLAAIAIAVLNVNHGVPITLACLVAVGIGAVCGALNALFVVRFNTGPFIMTLGTGTFFTGLIFWVANSTTIVGVAPELSEWTYLRSLLGVPVQFFYCLLIMLAIWYVATYTPLGVRALFVGQSREVAVLSGIKADRIRWGAFVLAGVIAALAGVLYVGTTGSAGPTSVDTFLLPAYAAIFLGATSIQPGRFNALGTGIAVLFLATGVAGLQLLGAQDYAQQLFYGAALVLAVTISRYLRRT</sequence>
<feature type="transmembrane region" description="Helical" evidence="9">
    <location>
        <begin position="268"/>
        <end position="284"/>
    </location>
</feature>
<evidence type="ECO:0000256" key="8">
    <source>
        <dbReference type="SAM" id="MobiDB-lite"/>
    </source>
</evidence>
<organism evidence="10 11">
    <name type="scientific">Pseudonocardia yunnanensis</name>
    <dbReference type="NCBI Taxonomy" id="58107"/>
    <lineage>
        <taxon>Bacteria</taxon>
        <taxon>Bacillati</taxon>
        <taxon>Actinomycetota</taxon>
        <taxon>Actinomycetes</taxon>
        <taxon>Pseudonocardiales</taxon>
        <taxon>Pseudonocardiaceae</taxon>
        <taxon>Pseudonocardia</taxon>
    </lineage>
</organism>
<evidence type="ECO:0000256" key="4">
    <source>
        <dbReference type="ARBA" id="ARBA00022519"/>
    </source>
</evidence>
<evidence type="ECO:0000256" key="3">
    <source>
        <dbReference type="ARBA" id="ARBA00022475"/>
    </source>
</evidence>
<feature type="transmembrane region" description="Helical" evidence="9">
    <location>
        <begin position="67"/>
        <end position="85"/>
    </location>
</feature>
<evidence type="ECO:0000256" key="9">
    <source>
        <dbReference type="SAM" id="Phobius"/>
    </source>
</evidence>
<evidence type="ECO:0000256" key="1">
    <source>
        <dbReference type="ARBA" id="ARBA00004651"/>
    </source>
</evidence>
<dbReference type="PANTHER" id="PTHR32196:SF21">
    <property type="entry name" value="ABC TRANSPORTER PERMEASE PROTEIN YPHD-RELATED"/>
    <property type="match status" value="1"/>
</dbReference>
<dbReference type="PANTHER" id="PTHR32196">
    <property type="entry name" value="ABC TRANSPORTER PERMEASE PROTEIN YPHD-RELATED-RELATED"/>
    <property type="match status" value="1"/>
</dbReference>
<dbReference type="EMBL" id="JBHUCO010000019">
    <property type="protein sequence ID" value="MFD1519689.1"/>
    <property type="molecule type" value="Genomic_DNA"/>
</dbReference>
<reference evidence="11" key="1">
    <citation type="journal article" date="2019" name="Int. J. Syst. Evol. Microbiol.">
        <title>The Global Catalogue of Microorganisms (GCM) 10K type strain sequencing project: providing services to taxonomists for standard genome sequencing and annotation.</title>
        <authorList>
            <consortium name="The Broad Institute Genomics Platform"/>
            <consortium name="The Broad Institute Genome Sequencing Center for Infectious Disease"/>
            <person name="Wu L."/>
            <person name="Ma J."/>
        </authorList>
    </citation>
    <scope>NUCLEOTIDE SEQUENCE [LARGE SCALE GENOMIC DNA]</scope>
    <source>
        <strain evidence="11">CCM 7043</strain>
    </source>
</reference>
<dbReference type="CDD" id="cd06579">
    <property type="entry name" value="TM_PBP1_transp_AraH_like"/>
    <property type="match status" value="1"/>
</dbReference>
<keyword evidence="2" id="KW-0813">Transport</keyword>
<evidence type="ECO:0000256" key="2">
    <source>
        <dbReference type="ARBA" id="ARBA00022448"/>
    </source>
</evidence>